<evidence type="ECO:0000313" key="2">
    <source>
        <dbReference type="EMBL" id="MBG8556169.1"/>
    </source>
</evidence>
<keyword evidence="3" id="KW-1185">Reference proteome</keyword>
<comment type="caution">
    <text evidence="2">The sequence shown here is derived from an EMBL/GenBank/DDBJ whole genome shotgun (WGS) entry which is preliminary data.</text>
</comment>
<protein>
    <submittedName>
        <fullName evidence="2">Uncharacterized protein</fullName>
    </submittedName>
</protein>
<gene>
    <name evidence="2" type="ORF">I5L79_21670</name>
</gene>
<feature type="compositionally biased region" description="Low complexity" evidence="1">
    <location>
        <begin position="73"/>
        <end position="87"/>
    </location>
</feature>
<dbReference type="EMBL" id="JADWYK010000021">
    <property type="protein sequence ID" value="MBG8556169.1"/>
    <property type="molecule type" value="Genomic_DNA"/>
</dbReference>
<accession>A0ABS0L9G1</accession>
<name>A0ABS0L9G1_9BACT</name>
<evidence type="ECO:0000313" key="3">
    <source>
        <dbReference type="Proteomes" id="UP000601099"/>
    </source>
</evidence>
<dbReference type="Proteomes" id="UP000601099">
    <property type="component" value="Unassembled WGS sequence"/>
</dbReference>
<reference evidence="2 3" key="1">
    <citation type="submission" date="2020-11" db="EMBL/GenBank/DDBJ databases">
        <title>Hymenobacter sp.</title>
        <authorList>
            <person name="Kim M.K."/>
        </authorList>
    </citation>
    <scope>NUCLEOTIDE SEQUENCE [LARGE SCALE GENOMIC DNA]</scope>
    <source>
        <strain evidence="2 3">BT594</strain>
    </source>
</reference>
<feature type="compositionally biased region" description="Basic and acidic residues" evidence="1">
    <location>
        <begin position="45"/>
        <end position="65"/>
    </location>
</feature>
<proteinExistence type="predicted"/>
<feature type="region of interest" description="Disordered" evidence="1">
    <location>
        <begin position="1"/>
        <end position="90"/>
    </location>
</feature>
<dbReference type="RefSeq" id="WP_196957187.1">
    <property type="nucleotide sequence ID" value="NZ_JADWYK010000021.1"/>
</dbReference>
<sequence length="143" mass="15679">MSKQPSPSSPQSQQPPQSPPDIAPLEASIDAREQEQSNIDALQEQGDKRPHLTAREQELEDELAKLRGQLAEATKPAASAKPYPAYKPAKDEEHLTHVRIVRLGGEVLAEPVVKAFDSHQYRTSISKQAGFQAEVLHKGKAAK</sequence>
<feature type="compositionally biased region" description="Low complexity" evidence="1">
    <location>
        <begin position="1"/>
        <end position="15"/>
    </location>
</feature>
<evidence type="ECO:0000256" key="1">
    <source>
        <dbReference type="SAM" id="MobiDB-lite"/>
    </source>
</evidence>
<organism evidence="2 3">
    <name type="scientific">Hymenobacter guriensis</name>
    <dbReference type="NCBI Taxonomy" id="2793065"/>
    <lineage>
        <taxon>Bacteria</taxon>
        <taxon>Pseudomonadati</taxon>
        <taxon>Bacteroidota</taxon>
        <taxon>Cytophagia</taxon>
        <taxon>Cytophagales</taxon>
        <taxon>Hymenobacteraceae</taxon>
        <taxon>Hymenobacter</taxon>
    </lineage>
</organism>